<accession>A0A482MG49</accession>
<protein>
    <submittedName>
        <fullName evidence="1">Uncharacterized protein</fullName>
    </submittedName>
</protein>
<sequence>MKKQPITTSEAATRLLNFAEHDNRERRLTVRIYSPGGIGGTPTVDVIGIHNGIDMDMNKIILHTDHFLTKLTPEQLDEITESVRLGQSWHALEQYRELRGRMEGVERERDAMASTLRTIAERLGLEFPTDHTSGTFATLVINALDAQEMRYRLAETPENHAEIAPAQVERNERGLWRHPEFPAFLSAAERSQWLKQHNIDAVGTYLVAPDSEAQPGDYSGYELAQPDGYFLLAIEVNDNGPVAIWGRKLS</sequence>
<gene>
    <name evidence="1" type="ORF">CPT_Parlo_049</name>
</gene>
<reference evidence="2" key="1">
    <citation type="submission" date="2019-03" db="EMBL/GenBank/DDBJ databases">
        <authorList>
            <person name="Bockoven R."/>
            <person name="Gutierrez J."/>
            <person name="Newkirk H."/>
            <person name="Liu M."/>
            <person name="Ramsey J."/>
            <person name="Cahill J."/>
        </authorList>
    </citation>
    <scope>NUCLEOTIDE SEQUENCE [LARGE SCALE GENOMIC DNA]</scope>
</reference>
<dbReference type="EMBL" id="MK618715">
    <property type="protein sequence ID" value="QBQ72198.1"/>
    <property type="molecule type" value="Genomic_DNA"/>
</dbReference>
<evidence type="ECO:0000313" key="2">
    <source>
        <dbReference type="Proteomes" id="UP000307326"/>
    </source>
</evidence>
<dbReference type="Proteomes" id="UP000307326">
    <property type="component" value="Segment"/>
</dbReference>
<organism evidence="1 2">
    <name type="scientific">Serratia phage Parlo</name>
    <dbReference type="NCBI Taxonomy" id="2557554"/>
    <lineage>
        <taxon>Viruses</taxon>
        <taxon>Duplodnaviria</taxon>
        <taxon>Heunggongvirae</taxon>
        <taxon>Uroviricota</taxon>
        <taxon>Caudoviricetes</taxon>
        <taxon>Parlovirus</taxon>
        <taxon>Parlovirus parlo</taxon>
    </lineage>
</organism>
<keyword evidence="2" id="KW-1185">Reference proteome</keyword>
<name>A0A482MG49_9CAUD</name>
<proteinExistence type="predicted"/>
<evidence type="ECO:0000313" key="1">
    <source>
        <dbReference type="EMBL" id="QBQ72198.1"/>
    </source>
</evidence>